<feature type="compositionally biased region" description="Low complexity" evidence="1">
    <location>
        <begin position="837"/>
        <end position="846"/>
    </location>
</feature>
<dbReference type="InterPro" id="IPR036322">
    <property type="entry name" value="WD40_repeat_dom_sf"/>
</dbReference>
<feature type="compositionally biased region" description="Basic and acidic residues" evidence="1">
    <location>
        <begin position="411"/>
        <end position="426"/>
    </location>
</feature>
<feature type="region of interest" description="Disordered" evidence="1">
    <location>
        <begin position="169"/>
        <end position="265"/>
    </location>
</feature>
<feature type="compositionally biased region" description="Low complexity" evidence="1">
    <location>
        <begin position="897"/>
        <end position="906"/>
    </location>
</feature>
<feature type="region of interest" description="Disordered" evidence="1">
    <location>
        <begin position="810"/>
        <end position="965"/>
    </location>
</feature>
<feature type="region of interest" description="Disordered" evidence="1">
    <location>
        <begin position="1491"/>
        <end position="1548"/>
    </location>
</feature>
<dbReference type="Proteomes" id="UP000005240">
    <property type="component" value="Unassembled WGS sequence"/>
</dbReference>
<evidence type="ECO:0000313" key="3">
    <source>
        <dbReference type="EMBL" id="OAV92757.1"/>
    </source>
</evidence>
<evidence type="ECO:0000259" key="2">
    <source>
        <dbReference type="PROSITE" id="PS50177"/>
    </source>
</evidence>
<feature type="compositionally biased region" description="Low complexity" evidence="1">
    <location>
        <begin position="44"/>
        <end position="57"/>
    </location>
</feature>
<dbReference type="Gene3D" id="3.10.450.50">
    <property type="match status" value="1"/>
</dbReference>
<feature type="region of interest" description="Disordered" evidence="1">
    <location>
        <begin position="1"/>
        <end position="62"/>
    </location>
</feature>
<dbReference type="InterPro" id="IPR032710">
    <property type="entry name" value="NTF2-like_dom_sf"/>
</dbReference>
<keyword evidence="5" id="KW-1185">Reference proteome</keyword>
<dbReference type="VEuPathDB" id="FungiDB:PTTG_27528"/>
<dbReference type="InterPro" id="IPR002075">
    <property type="entry name" value="NTF2_dom"/>
</dbReference>
<dbReference type="PROSITE" id="PS50177">
    <property type="entry name" value="NTF2_DOMAIN"/>
    <property type="match status" value="1"/>
</dbReference>
<dbReference type="PANTHER" id="PTHR24216:SF65">
    <property type="entry name" value="PAXILLIN-LIKE PROTEIN 1"/>
    <property type="match status" value="1"/>
</dbReference>
<proteinExistence type="predicted"/>
<accession>A0A180GJ06</accession>
<dbReference type="EnsemblFungi" id="PTTG_27528-t43_1">
    <property type="protein sequence ID" value="PTTG_27528-t43_1-p1"/>
    <property type="gene ID" value="PTTG_27528"/>
</dbReference>
<feature type="compositionally biased region" description="Acidic residues" evidence="1">
    <location>
        <begin position="907"/>
        <end position="917"/>
    </location>
</feature>
<feature type="compositionally biased region" description="Basic and acidic residues" evidence="1">
    <location>
        <begin position="604"/>
        <end position="628"/>
    </location>
</feature>
<dbReference type="SUPFAM" id="SSF54427">
    <property type="entry name" value="NTF2-like"/>
    <property type="match status" value="1"/>
</dbReference>
<feature type="compositionally biased region" description="Pro residues" evidence="1">
    <location>
        <begin position="827"/>
        <end position="836"/>
    </location>
</feature>
<feature type="compositionally biased region" description="Low complexity" evidence="1">
    <location>
        <begin position="173"/>
        <end position="211"/>
    </location>
</feature>
<reference evidence="4 5" key="3">
    <citation type="journal article" date="2017" name="G3 (Bethesda)">
        <title>Comparative analysis highlights variable genome content of wheat rusts and divergence of the mating loci.</title>
        <authorList>
            <person name="Cuomo C.A."/>
            <person name="Bakkeren G."/>
            <person name="Khalil H.B."/>
            <person name="Panwar V."/>
            <person name="Joly D."/>
            <person name="Linning R."/>
            <person name="Sakthikumar S."/>
            <person name="Song X."/>
            <person name="Adiconis X."/>
            <person name="Fan L."/>
            <person name="Goldberg J.M."/>
            <person name="Levin J.Z."/>
            <person name="Young S."/>
            <person name="Zeng Q."/>
            <person name="Anikster Y."/>
            <person name="Bruce M."/>
            <person name="Wang M."/>
            <person name="Yin C."/>
            <person name="McCallum B."/>
            <person name="Szabo L.J."/>
            <person name="Hulbert S."/>
            <person name="Chen X."/>
            <person name="Fellers J.P."/>
        </authorList>
    </citation>
    <scope>NUCLEOTIDE SEQUENCE</scope>
    <source>
        <strain evidence="4">isolate 1-1 / race 1 (BBBD)</strain>
        <strain evidence="5">Isolate 1-1 / race 1 (BBBD)</strain>
    </source>
</reference>
<sequence length="2010" mass="220435">MNTVYHRSAPRPSIQPREDAQPNEQGWLPPRLRRPAQPPVIRPAAAHHQQQHAYSQYHYHRQPQDHRYPTADCYRPPTHAQPPYRRHSAYENCQLPIFPSHSFNFTPDLGYAHASSSAVSSHRPIEQHYPLPMPMPMPMSMPMPMPMPMPERAPMEPISTRFKRTFRAYSQEPASPSTSTIPAPDSNPQHTSHPASTPSTTQQQQQQQAPTDRGDHQQSQPPAKKPRLNNSSRQPPPAQQQQQQQRQDTDNSSPEPPSDPPLIPPDFIKHYQLGSTPFHQVFACSVINKAANRADLVALTSSILAHLGTITAVEIVYFSTGKKAAEIVMAVSFLDPAVAKTACARRQFMVPSQFRHKGNKLIVYPKLSEAEHPASEDGCPKASSDKASASSASGGPTQDQPSSQPSSQPHQDSDHKIDPSPSKPDEAADTSIESCAQASSKASGSRSASDHAAQPADQHSIHQASLPPPRKARKLKSSSPVASPKRESRRRPSSSSSRSRHVIAVATIHCSTTRSDTVDMAHEILGAVGHISELEVLAFERRKSIDVVLRVSFDRASAAREACARRRFRVPSAYHYHCYDLLVFEGSSRRPEITPTPPDSPRPSSERDGRSRVSRRDARPPHDEETVRSRPATPAQEIDQLSSSPDRKPIDMLSSDPIAPEPSAPQPSASSDPGQSGLDQLDDPQEPPLKKIKTRRLDADKSPAEAPPQQAPSPIQSPPAASSSLPGSVDQVFATGLIHQSCTREKIPQMVRDILGFLGPISEVEVLSFVGRRISREVLLAITFVQISAAREAFFRRTFDIPSPYSFHNTPLTVHRTNPAVRVQNPPARPQPPPESPRQTSPQSSSIELDRPLVAPNPASEDSQPAVDEDLPHDGTRPKSSAEASVEQPPCDSRSDSAQMQESSVEMQEESGSEDEPLWQRVVKDGPPADSAAPPTQRSASPLTVNSDHPNIHIEPPDEPPVAQKDYHSTGIEIIKRPVPRKRVRHKTVWIKGSFPRKINNQKVERFIRELFEPLGKIFSLNVHARQGGLIDLKVTVDEPVAEQAEKELHGRVFPQCNSWPLFLNSRYVQGVRVLKSLRAKLKQEATDKKNQEQAARKERLLQCKSRESPDAPCPSDASGSPPPPEPDSSSQVDPQVQASSSRQSSPSRTQSRSSSSSSSHNNQDDQPIPPQEEEEEEEEVGLPLRTIQFPIPDNCKSDHPSCSVNRLHYKLEKIRLTTSKNQTVIDSSWEGECLTLHVVPNSDEHSQLPEETEPDNITTAASESRPVASTSSSATRHRSRSSEAPPKRSPKTHRSWPFAPAPMYLDESTSSDFPRTLNDFLTTFFRLWEESREDLRYLYDDSAVFSNILAKQGRKASAITKSTGWTSILSSISRLPALSNDPMSDLIIDASPISLLPLRVICSIHGSFSEFPNKVRRAFDRSLILRPVDVHLHPSEGCLGLLKWIILSDTLTIRKQTSRATAVTEGFRDIQKSRACREMGSDYHQAREVFQQSLRSSRRQSSPAGEPSRARRSSSIHSIRDSPRPPIVPSSSVLDCPPGTSLRSGSEAVAGPDLALLQSQVKVLQAEIESLKTQTRMPAMIPGGDDSLVSGKKAQRAKGDEWASGTGRPRKTHVSLVASRTTSHLGFGVAKKRLLLPTDDGRYLVLSIRGDILAWDPAPAPGLHPLQLVLPGASPTDIVDSAVFDLPSNALVVGARTSKAARNTPTSNVSLVKIFKTKKGTTMYDRLLLDDPIHEHGVLATCLAPPPGPATLAVDEPPSRTHTRFLTAGHDKFLGLWKISHSVHKKKALLAAKDLVKIPAFHAGVIQSLCLFDKRNWVLSGGHDGKVFATDLGQAFHHTLCLEENSRIFDIQTNPVGSDTVMVTTGNKAPGSQFRYCDLRTPARPVLSFGFGSSSAMVGGGIAGGAGGEKGTRNHRRGGLHDYLFCYPNPEPAAEVLLWDLRFPASAFSPHPSSSSSFPAAFDGPLPQPFGFGAGQGALASQTYLENLHSLAVLHKEVLAKIDFDLIVR</sequence>
<dbReference type="STRING" id="630390.A0A180GJ06"/>
<feature type="compositionally biased region" description="Polar residues" evidence="1">
    <location>
        <begin position="934"/>
        <end position="949"/>
    </location>
</feature>
<name>A0A180GJ06_PUCT1</name>
<reference evidence="3" key="2">
    <citation type="submission" date="2016-05" db="EMBL/GenBank/DDBJ databases">
        <title>Comparative analysis highlights variable genome content of wheat rusts and divergence of the mating loci.</title>
        <authorList>
            <person name="Cuomo C.A."/>
            <person name="Bakkeren G."/>
            <person name="Szabo L."/>
            <person name="Khalil H."/>
            <person name="Joly D."/>
            <person name="Goldberg J."/>
            <person name="Young S."/>
            <person name="Zeng Q."/>
            <person name="Fellers J."/>
        </authorList>
    </citation>
    <scope>NUCLEOTIDE SEQUENCE [LARGE SCALE GENOMIC DNA]</scope>
    <source>
        <strain evidence="3">1-1 BBBD Race 1</strain>
    </source>
</reference>
<feature type="compositionally biased region" description="Low complexity" evidence="1">
    <location>
        <begin position="381"/>
        <end position="410"/>
    </location>
</feature>
<dbReference type="EMBL" id="ADAS02000059">
    <property type="protein sequence ID" value="OAV92757.1"/>
    <property type="molecule type" value="Genomic_DNA"/>
</dbReference>
<feature type="compositionally biased region" description="Low complexity" evidence="1">
    <location>
        <begin position="239"/>
        <end position="253"/>
    </location>
</feature>
<feature type="compositionally biased region" description="Low complexity" evidence="1">
    <location>
        <begin position="1492"/>
        <end position="1503"/>
    </location>
</feature>
<feature type="compositionally biased region" description="Low complexity" evidence="1">
    <location>
        <begin position="1128"/>
        <end position="1160"/>
    </location>
</feature>
<dbReference type="Gene3D" id="2.130.10.10">
    <property type="entry name" value="YVTN repeat-like/Quinoprotein amine dehydrogenase"/>
    <property type="match status" value="1"/>
</dbReference>
<feature type="region of interest" description="Disordered" evidence="1">
    <location>
        <begin position="372"/>
        <end position="502"/>
    </location>
</feature>
<protein>
    <submittedName>
        <fullName evidence="4">NTF2 domain-containing protein</fullName>
    </submittedName>
</protein>
<feature type="region of interest" description="Disordered" evidence="1">
    <location>
        <begin position="1084"/>
        <end position="1182"/>
    </location>
</feature>
<evidence type="ECO:0000313" key="5">
    <source>
        <dbReference type="Proteomes" id="UP000005240"/>
    </source>
</evidence>
<feature type="region of interest" description="Disordered" evidence="1">
    <location>
        <begin position="1241"/>
        <end position="1297"/>
    </location>
</feature>
<feature type="compositionally biased region" description="Low complexity" evidence="1">
    <location>
        <begin position="666"/>
        <end position="677"/>
    </location>
</feature>
<feature type="region of interest" description="Disordered" evidence="1">
    <location>
        <begin position="589"/>
        <end position="726"/>
    </location>
</feature>
<feature type="compositionally biased region" description="Low complexity" evidence="1">
    <location>
        <begin position="436"/>
        <end position="447"/>
    </location>
</feature>
<reference evidence="3" key="1">
    <citation type="submission" date="2009-11" db="EMBL/GenBank/DDBJ databases">
        <authorList>
            <consortium name="The Broad Institute Genome Sequencing Platform"/>
            <person name="Ward D."/>
            <person name="Feldgarden M."/>
            <person name="Earl A."/>
            <person name="Young S.K."/>
            <person name="Zeng Q."/>
            <person name="Koehrsen M."/>
            <person name="Alvarado L."/>
            <person name="Berlin A."/>
            <person name="Bochicchio J."/>
            <person name="Borenstein D."/>
            <person name="Chapman S.B."/>
            <person name="Chen Z."/>
            <person name="Engels R."/>
            <person name="Freedman E."/>
            <person name="Gellesch M."/>
            <person name="Goldberg J."/>
            <person name="Griggs A."/>
            <person name="Gujja S."/>
            <person name="Heilman E."/>
            <person name="Heiman D."/>
            <person name="Hepburn T."/>
            <person name="Howarth C."/>
            <person name="Jen D."/>
            <person name="Larson L."/>
            <person name="Lewis B."/>
            <person name="Mehta T."/>
            <person name="Park D."/>
            <person name="Pearson M."/>
            <person name="Roberts A."/>
            <person name="Saif S."/>
            <person name="Shea T."/>
            <person name="Shenoy N."/>
            <person name="Sisk P."/>
            <person name="Stolte C."/>
            <person name="Sykes S."/>
            <person name="Thomson T."/>
            <person name="Walk T."/>
            <person name="White J."/>
            <person name="Yandava C."/>
            <person name="Izard J."/>
            <person name="Baranova O.V."/>
            <person name="Blanton J.M."/>
            <person name="Tanner A.C."/>
            <person name="Dewhirst F.E."/>
            <person name="Haas B."/>
            <person name="Nusbaum C."/>
            <person name="Birren B."/>
        </authorList>
    </citation>
    <scope>NUCLEOTIDE SEQUENCE [LARGE SCALE GENOMIC DNA]</scope>
    <source>
        <strain evidence="3">1-1 BBBD Race 1</strain>
    </source>
</reference>
<gene>
    <name evidence="3" type="ORF">PTTG_27528</name>
</gene>
<dbReference type="OrthoDB" id="2503591at2759"/>
<reference evidence="4" key="4">
    <citation type="submission" date="2025-05" db="UniProtKB">
        <authorList>
            <consortium name="EnsemblFungi"/>
        </authorList>
    </citation>
    <scope>IDENTIFICATION</scope>
    <source>
        <strain evidence="4">isolate 1-1 / race 1 (BBBD)</strain>
    </source>
</reference>
<dbReference type="InterPro" id="IPR015943">
    <property type="entry name" value="WD40/YVTN_repeat-like_dom_sf"/>
</dbReference>
<dbReference type="PANTHER" id="PTHR24216">
    <property type="entry name" value="PAXILLIN-RELATED"/>
    <property type="match status" value="1"/>
</dbReference>
<organism evidence="3">
    <name type="scientific">Puccinia triticina (isolate 1-1 / race 1 (BBBD))</name>
    <name type="common">Brown leaf rust fungus</name>
    <dbReference type="NCBI Taxonomy" id="630390"/>
    <lineage>
        <taxon>Eukaryota</taxon>
        <taxon>Fungi</taxon>
        <taxon>Dikarya</taxon>
        <taxon>Basidiomycota</taxon>
        <taxon>Pucciniomycotina</taxon>
        <taxon>Pucciniomycetes</taxon>
        <taxon>Pucciniales</taxon>
        <taxon>Pucciniaceae</taxon>
        <taxon>Puccinia</taxon>
    </lineage>
</organism>
<feature type="domain" description="NTF2" evidence="2">
    <location>
        <begin position="1317"/>
        <end position="1454"/>
    </location>
</feature>
<feature type="compositionally biased region" description="Pro residues" evidence="1">
    <location>
        <begin position="705"/>
        <end position="717"/>
    </location>
</feature>
<dbReference type="InterPro" id="IPR018222">
    <property type="entry name" value="Nuclear_transport_factor_2_euk"/>
</dbReference>
<feature type="compositionally biased region" description="Acidic residues" evidence="1">
    <location>
        <begin position="1172"/>
        <end position="1181"/>
    </location>
</feature>
<dbReference type="Pfam" id="PF22602">
    <property type="entry name" value="NXF_NTF2"/>
    <property type="match status" value="1"/>
</dbReference>
<evidence type="ECO:0000313" key="4">
    <source>
        <dbReference type="EnsemblFungi" id="PTTG_27528-t43_1-p1"/>
    </source>
</evidence>
<feature type="compositionally biased region" description="Basic and acidic residues" evidence="1">
    <location>
        <begin position="1084"/>
        <end position="1110"/>
    </location>
</feature>
<evidence type="ECO:0000256" key="1">
    <source>
        <dbReference type="SAM" id="MobiDB-lite"/>
    </source>
</evidence>
<dbReference type="SUPFAM" id="SSF50978">
    <property type="entry name" value="WD40 repeat-like"/>
    <property type="match status" value="1"/>
</dbReference>
<feature type="compositionally biased region" description="Pro residues" evidence="1">
    <location>
        <begin position="254"/>
        <end position="264"/>
    </location>
</feature>